<evidence type="ECO:0000256" key="8">
    <source>
        <dbReference type="PROSITE-ProRule" id="PRU10056"/>
    </source>
</evidence>
<dbReference type="SMART" id="SM00637">
    <property type="entry name" value="CBD_II"/>
    <property type="match status" value="1"/>
</dbReference>
<dbReference type="InterPro" id="IPR008965">
    <property type="entry name" value="CBM2/CBM3_carb-bd_dom_sf"/>
</dbReference>
<dbReference type="GO" id="GO:0030245">
    <property type="term" value="P:cellulose catabolic process"/>
    <property type="evidence" value="ECO:0007669"/>
    <property type="project" value="UniProtKB-KW"/>
</dbReference>
<evidence type="ECO:0000256" key="6">
    <source>
        <dbReference type="ARBA" id="ARBA00023295"/>
    </source>
</evidence>
<evidence type="ECO:0000256" key="5">
    <source>
        <dbReference type="ARBA" id="ARBA00023277"/>
    </source>
</evidence>
<evidence type="ECO:0000256" key="7">
    <source>
        <dbReference type="ARBA" id="ARBA00023326"/>
    </source>
</evidence>
<dbReference type="Pfam" id="PF01341">
    <property type="entry name" value="Glyco_hydro_6"/>
    <property type="match status" value="1"/>
</dbReference>
<keyword evidence="6 10" id="KW-0326">Glycosidase</keyword>
<dbReference type="PROSITE" id="PS00655">
    <property type="entry name" value="GLYCOSYL_HYDROL_F6_1"/>
    <property type="match status" value="1"/>
</dbReference>
<dbReference type="Gene3D" id="3.20.20.40">
    <property type="entry name" value="1, 4-beta cellobiohydrolase"/>
    <property type="match status" value="1"/>
</dbReference>
<comment type="caution">
    <text evidence="13">The sequence shown here is derived from an EMBL/GenBank/DDBJ whole genome shotgun (WGS) entry which is preliminary data.</text>
</comment>
<dbReference type="SUPFAM" id="SSF49384">
    <property type="entry name" value="Carbohydrate-binding domain"/>
    <property type="match status" value="1"/>
</dbReference>
<evidence type="ECO:0000256" key="10">
    <source>
        <dbReference type="RuleBase" id="RU361186"/>
    </source>
</evidence>
<feature type="compositionally biased region" description="Polar residues" evidence="11">
    <location>
        <begin position="143"/>
        <end position="152"/>
    </location>
</feature>
<evidence type="ECO:0000256" key="2">
    <source>
        <dbReference type="ARBA" id="ARBA00022801"/>
    </source>
</evidence>
<keyword evidence="7 10" id="KW-0624">Polysaccharide degradation</keyword>
<proteinExistence type="inferred from homology"/>
<evidence type="ECO:0000256" key="1">
    <source>
        <dbReference type="ARBA" id="ARBA00022729"/>
    </source>
</evidence>
<dbReference type="GO" id="GO:0004553">
    <property type="term" value="F:hydrolase activity, hydrolyzing O-glycosyl compounds"/>
    <property type="evidence" value="ECO:0007669"/>
    <property type="project" value="InterPro"/>
</dbReference>
<dbReference type="InterPro" id="IPR036434">
    <property type="entry name" value="Beta_cellobiohydrolase_sf"/>
</dbReference>
<keyword evidence="2 10" id="KW-0378">Hydrolase</keyword>
<dbReference type="InterPro" id="IPR012291">
    <property type="entry name" value="CBM2_carb-bd_dom_sf"/>
</dbReference>
<evidence type="ECO:0000256" key="11">
    <source>
        <dbReference type="SAM" id="MobiDB-lite"/>
    </source>
</evidence>
<evidence type="ECO:0000313" key="13">
    <source>
        <dbReference type="EMBL" id="GER91263.1"/>
    </source>
</evidence>
<keyword evidence="4" id="KW-1015">Disulfide bond</keyword>
<dbReference type="GO" id="GO:0030247">
    <property type="term" value="F:polysaccharide binding"/>
    <property type="evidence" value="ECO:0007669"/>
    <property type="project" value="UniProtKB-UniRule"/>
</dbReference>
<dbReference type="AlphaFoldDB" id="A0A5J4KUH1"/>
<sequence length="595" mass="62914">MLHISKRKLRSLPFQTRLRGLSLFTALLILVISSFFVQLQVTHAASYCQVNYSVVNQWQGGFTGNIVIQNTSASAWNNWSLTYTFPASGQSITQSWNGTATQSGQNVTFVNASYNGSVAVNGTVNPGFNASWSGSNPAPTNFAVNGNACNGSTPPTPTPVPPTPTPVPPTPTPNPGTPTPVPPTPTPIPGTPTPTPTPGTHVDNPYSGANGYINPDWAASVQAGAAQTGGTLGQQEAKVANNSTAVWLDRIAAVTGGSGVTKTLSGHLDAAVAQANANPGKPVVITLVIYDLPNRDCAALASNGELSIANNGLATYESQYIDPIAATLSLPKYQNLRIAAIVEPDSLPNLITNLSFAKCSEANSSGAYVKGVQYALDKLHAISNVYNYIDIAHSGWLGWSSNFGPAVTLITNTVKGTVAGVNSVDGFISDTANYVPTTEPFMTANQQVGGNPVRSANFYQWNQYIDEGTYGTDMRNAFISAGFPGGIGMLIDTSRNGWGVQTARLERVARRTSIPSLMPQKLTCVSIVVTGVTRKVVLVRGQWPILHQDLTPMSGSNLQVNQTEPARRFRIMKVKAQILCVILPSVAATRLTVAT</sequence>
<feature type="region of interest" description="Disordered" evidence="11">
    <location>
        <begin position="143"/>
        <end position="197"/>
    </location>
</feature>
<reference evidence="13 14" key="1">
    <citation type="submission" date="2019-10" db="EMBL/GenBank/DDBJ databases">
        <title>Dictyobacter vulcani sp. nov., within the class Ktedonobacteria, isolated from soil of volcanic Mt. Zao.</title>
        <authorList>
            <person name="Zheng Y."/>
            <person name="Wang C.M."/>
            <person name="Sakai Y."/>
            <person name="Abe K."/>
            <person name="Yokota A."/>
            <person name="Yabe S."/>
        </authorList>
    </citation>
    <scope>NUCLEOTIDE SEQUENCE [LARGE SCALE GENOMIC DNA]</scope>
    <source>
        <strain evidence="13 14">W12</strain>
    </source>
</reference>
<dbReference type="PANTHER" id="PTHR34876:SF4">
    <property type="entry name" value="1,4-BETA-D-GLUCAN CELLOBIOHYDROLASE C-RELATED"/>
    <property type="match status" value="1"/>
</dbReference>
<dbReference type="PRINTS" id="PR00733">
    <property type="entry name" value="GLHYDRLASE6"/>
</dbReference>
<comment type="similarity">
    <text evidence="10">Belongs to the glycosyl hydrolase family 6.</text>
</comment>
<keyword evidence="1" id="KW-0732">Signal</keyword>
<evidence type="ECO:0000256" key="9">
    <source>
        <dbReference type="PROSITE-ProRule" id="PRU10057"/>
    </source>
</evidence>
<dbReference type="Gene3D" id="2.60.40.290">
    <property type="match status" value="1"/>
</dbReference>
<protein>
    <recommendedName>
        <fullName evidence="10">Glucanase</fullName>
        <ecNumber evidence="10">3.2.1.-</ecNumber>
    </recommendedName>
</protein>
<dbReference type="PANTHER" id="PTHR34876">
    <property type="match status" value="1"/>
</dbReference>
<evidence type="ECO:0000313" key="14">
    <source>
        <dbReference type="Proteomes" id="UP000326912"/>
    </source>
</evidence>
<evidence type="ECO:0000256" key="4">
    <source>
        <dbReference type="ARBA" id="ARBA00023157"/>
    </source>
</evidence>
<dbReference type="PROSITE" id="PS51173">
    <property type="entry name" value="CBM2"/>
    <property type="match status" value="1"/>
</dbReference>
<feature type="domain" description="CBM2" evidence="12">
    <location>
        <begin position="41"/>
        <end position="152"/>
    </location>
</feature>
<accession>A0A5J4KUH1</accession>
<dbReference type="InterPro" id="IPR001919">
    <property type="entry name" value="CBD2"/>
</dbReference>
<dbReference type="InterPro" id="IPR016288">
    <property type="entry name" value="Beta_cellobiohydrolase"/>
</dbReference>
<name>A0A5J4KUH1_9CHLR</name>
<keyword evidence="5 10" id="KW-0119">Carbohydrate metabolism</keyword>
<feature type="active site" description="Proton donor" evidence="9">
    <location>
        <position position="345"/>
    </location>
</feature>
<feature type="compositionally biased region" description="Pro residues" evidence="11">
    <location>
        <begin position="154"/>
        <end position="197"/>
    </location>
</feature>
<dbReference type="Proteomes" id="UP000326912">
    <property type="component" value="Unassembled WGS sequence"/>
</dbReference>
<evidence type="ECO:0000259" key="12">
    <source>
        <dbReference type="PROSITE" id="PS51173"/>
    </source>
</evidence>
<dbReference type="Pfam" id="PF00553">
    <property type="entry name" value="CBM_2"/>
    <property type="match status" value="1"/>
</dbReference>
<dbReference type="InterPro" id="IPR001524">
    <property type="entry name" value="Glyco_hydro_6_CS"/>
</dbReference>
<dbReference type="PROSITE" id="PS00656">
    <property type="entry name" value="GLYCOSYL_HYDROL_F6_2"/>
    <property type="match status" value="1"/>
</dbReference>
<dbReference type="EMBL" id="BKZW01000003">
    <property type="protein sequence ID" value="GER91263.1"/>
    <property type="molecule type" value="Genomic_DNA"/>
</dbReference>
<gene>
    <name evidence="13" type="ORF">KDW_54250</name>
</gene>
<evidence type="ECO:0000256" key="3">
    <source>
        <dbReference type="ARBA" id="ARBA00023001"/>
    </source>
</evidence>
<dbReference type="SUPFAM" id="SSF51989">
    <property type="entry name" value="Glycosyl hydrolases family 6, cellulases"/>
    <property type="match status" value="1"/>
</dbReference>
<dbReference type="EC" id="3.2.1.-" evidence="10"/>
<organism evidence="13 14">
    <name type="scientific">Dictyobacter vulcani</name>
    <dbReference type="NCBI Taxonomy" id="2607529"/>
    <lineage>
        <taxon>Bacteria</taxon>
        <taxon>Bacillati</taxon>
        <taxon>Chloroflexota</taxon>
        <taxon>Ktedonobacteria</taxon>
        <taxon>Ktedonobacterales</taxon>
        <taxon>Dictyobacteraceae</taxon>
        <taxon>Dictyobacter</taxon>
    </lineage>
</organism>
<keyword evidence="3 10" id="KW-0136">Cellulose degradation</keyword>
<feature type="active site" evidence="8">
    <location>
        <position position="296"/>
    </location>
</feature>
<keyword evidence="14" id="KW-1185">Reference proteome</keyword>